<dbReference type="InterPro" id="IPR036097">
    <property type="entry name" value="HisK_dim/P_sf"/>
</dbReference>
<dbReference type="Pfam" id="PF00512">
    <property type="entry name" value="HisKA"/>
    <property type="match status" value="1"/>
</dbReference>
<dbReference type="SMART" id="SM00387">
    <property type="entry name" value="HATPase_c"/>
    <property type="match status" value="1"/>
</dbReference>
<dbReference type="SUPFAM" id="SSF55874">
    <property type="entry name" value="ATPase domain of HSP90 chaperone/DNA topoisomerase II/histidine kinase"/>
    <property type="match status" value="1"/>
</dbReference>
<dbReference type="PANTHER" id="PTHR43065">
    <property type="entry name" value="SENSOR HISTIDINE KINASE"/>
    <property type="match status" value="1"/>
</dbReference>
<dbReference type="AlphaFoldDB" id="A0A401U4K0"/>
<evidence type="ECO:0000256" key="3">
    <source>
        <dbReference type="ARBA" id="ARBA00022553"/>
    </source>
</evidence>
<dbReference type="PRINTS" id="PR00344">
    <property type="entry name" value="BCTRLSENSOR"/>
</dbReference>
<dbReference type="EC" id="2.7.13.3" evidence="2"/>
<dbReference type="Pfam" id="PF13426">
    <property type="entry name" value="PAS_9"/>
    <property type="match status" value="1"/>
</dbReference>
<keyword evidence="3" id="KW-0597">Phosphoprotein</keyword>
<dbReference type="Gene3D" id="1.10.287.130">
    <property type="match status" value="1"/>
</dbReference>
<evidence type="ECO:0000313" key="12">
    <source>
        <dbReference type="Proteomes" id="UP000288227"/>
    </source>
</evidence>
<dbReference type="InterPro" id="IPR003661">
    <property type="entry name" value="HisK_dim/P_dom"/>
</dbReference>
<accession>A0A401U4K0</accession>
<evidence type="ECO:0000256" key="8">
    <source>
        <dbReference type="ARBA" id="ARBA00023012"/>
    </source>
</evidence>
<evidence type="ECO:0000259" key="9">
    <source>
        <dbReference type="PROSITE" id="PS50109"/>
    </source>
</evidence>
<dbReference type="PROSITE" id="PS50109">
    <property type="entry name" value="HIS_KIN"/>
    <property type="match status" value="1"/>
</dbReference>
<dbReference type="InterPro" id="IPR000700">
    <property type="entry name" value="PAS-assoc_C"/>
</dbReference>
<name>A0A401U4K0_9BACT</name>
<dbReference type="Gene3D" id="3.30.565.10">
    <property type="entry name" value="Histidine kinase-like ATPase, C-terminal domain"/>
    <property type="match status" value="1"/>
</dbReference>
<evidence type="ECO:0000256" key="7">
    <source>
        <dbReference type="ARBA" id="ARBA00022840"/>
    </source>
</evidence>
<feature type="domain" description="Histidine kinase" evidence="9">
    <location>
        <begin position="286"/>
        <end position="495"/>
    </location>
</feature>
<keyword evidence="7" id="KW-0067">ATP-binding</keyword>
<keyword evidence="4" id="KW-0808">Transferase</keyword>
<keyword evidence="5" id="KW-0547">Nucleotide-binding</keyword>
<gene>
    <name evidence="11" type="ORF">SanaruYs_00670</name>
</gene>
<dbReference type="CDD" id="cd00082">
    <property type="entry name" value="HisKA"/>
    <property type="match status" value="1"/>
</dbReference>
<feature type="domain" description="PAC" evidence="10">
    <location>
        <begin position="221"/>
        <end position="273"/>
    </location>
</feature>
<dbReference type="Proteomes" id="UP000288227">
    <property type="component" value="Unassembled WGS sequence"/>
</dbReference>
<dbReference type="Pfam" id="PF02518">
    <property type="entry name" value="HATPase_c"/>
    <property type="match status" value="1"/>
</dbReference>
<dbReference type="OrthoDB" id="9806995at2"/>
<dbReference type="InterPro" id="IPR004358">
    <property type="entry name" value="Sig_transdc_His_kin-like_C"/>
</dbReference>
<evidence type="ECO:0000256" key="2">
    <source>
        <dbReference type="ARBA" id="ARBA00012438"/>
    </source>
</evidence>
<dbReference type="CDD" id="cd00130">
    <property type="entry name" value="PAS"/>
    <property type="match status" value="1"/>
</dbReference>
<dbReference type="SUPFAM" id="SSF55785">
    <property type="entry name" value="PYP-like sensor domain (PAS domain)"/>
    <property type="match status" value="2"/>
</dbReference>
<comment type="caution">
    <text evidence="11">The sequence shown here is derived from an EMBL/GenBank/DDBJ whole genome shotgun (WGS) entry which is preliminary data.</text>
</comment>
<dbReference type="RefSeq" id="WP_127120522.1">
    <property type="nucleotide sequence ID" value="NZ_BHXQ01000001.1"/>
</dbReference>
<evidence type="ECO:0000313" key="11">
    <source>
        <dbReference type="EMBL" id="GCC49853.1"/>
    </source>
</evidence>
<dbReference type="InterPro" id="IPR035965">
    <property type="entry name" value="PAS-like_dom_sf"/>
</dbReference>
<dbReference type="Gene3D" id="3.30.450.20">
    <property type="entry name" value="PAS domain"/>
    <property type="match status" value="2"/>
</dbReference>
<dbReference type="PANTHER" id="PTHR43065:SF10">
    <property type="entry name" value="PEROXIDE STRESS-ACTIVATED HISTIDINE KINASE MAK3"/>
    <property type="match status" value="1"/>
</dbReference>
<dbReference type="SMART" id="SM00388">
    <property type="entry name" value="HisKA"/>
    <property type="match status" value="1"/>
</dbReference>
<evidence type="ECO:0000256" key="5">
    <source>
        <dbReference type="ARBA" id="ARBA00022741"/>
    </source>
</evidence>
<evidence type="ECO:0000259" key="10">
    <source>
        <dbReference type="PROSITE" id="PS50113"/>
    </source>
</evidence>
<dbReference type="InterPro" id="IPR000014">
    <property type="entry name" value="PAS"/>
</dbReference>
<dbReference type="PROSITE" id="PS50113">
    <property type="entry name" value="PAC"/>
    <property type="match status" value="1"/>
</dbReference>
<comment type="catalytic activity">
    <reaction evidence="1">
        <text>ATP + protein L-histidine = ADP + protein N-phospho-L-histidine.</text>
        <dbReference type="EC" id="2.7.13.3"/>
    </reaction>
</comment>
<dbReference type="GO" id="GO:0000155">
    <property type="term" value="F:phosphorelay sensor kinase activity"/>
    <property type="evidence" value="ECO:0007669"/>
    <property type="project" value="InterPro"/>
</dbReference>
<organism evidence="11 12">
    <name type="scientific">Chryseotalea sanaruensis</name>
    <dbReference type="NCBI Taxonomy" id="2482724"/>
    <lineage>
        <taxon>Bacteria</taxon>
        <taxon>Pseudomonadati</taxon>
        <taxon>Bacteroidota</taxon>
        <taxon>Cytophagia</taxon>
        <taxon>Cytophagales</taxon>
        <taxon>Chryseotaleaceae</taxon>
        <taxon>Chryseotalea</taxon>
    </lineage>
</organism>
<reference evidence="11 12" key="1">
    <citation type="submission" date="2018-11" db="EMBL/GenBank/DDBJ databases">
        <title>Chryseotalea sanarue gen. nov., sp., nov., a member of the family Cytophagaceae, isolated from a brackish lake in Hamamatsu Japan.</title>
        <authorList>
            <person name="Maejima Y."/>
            <person name="Iino T."/>
            <person name="Muraguchi Y."/>
            <person name="Fukuda K."/>
            <person name="Ohkuma M."/>
            <person name="Moriuchi R."/>
            <person name="Dohra H."/>
            <person name="Kimbara K."/>
            <person name="Shintani M."/>
        </authorList>
    </citation>
    <scope>NUCLEOTIDE SEQUENCE [LARGE SCALE GENOMIC DNA]</scope>
    <source>
        <strain evidence="11 12">Ys</strain>
    </source>
</reference>
<evidence type="ECO:0000256" key="6">
    <source>
        <dbReference type="ARBA" id="ARBA00022777"/>
    </source>
</evidence>
<sequence>MNPNSGTTLNKERKTLLNEAESVAHMGSWKWTAGNDELIWSDGLHSIFNKSTQEIISWNTFLENVIPEDILLIENCLLQVKTNRNGSTVNYRILNENKIRYLTLTIKPHSSSIGDIFGSVVDITEQKEIEIKLEKLNTEQSKIIAELDEKEKKYRSLFERSIDPIFLATKKLDIIDSNSSFNKLFGNDTSSFEKTTIKSLFLRPKDYKHFINTLKTKEQIRDFEVLLISKNGSAKICMLNCVYIPNQSNNFCCYQGIIKDLSLRKQAEVDMILAERLSLTGKIVRTIAHEVRNPLTNLSLALDQLKGEFPPENEAAKLYSSIIERNANRIEQLVGEMLNSSRPKQLNLRLTEVTELINDVLKQANDRIQLNDISIEVIIQKDLPRIFIDKEKIQIAILNIIINAIEATEPCKGKVKINTTVNEQILTIAITDNGKGINDDNLNKLFDPFFTSKKKGMGLGLTSTKNILNSHSATIEVISTVGKGTTFSIHFKLAESFQTSS</sequence>
<evidence type="ECO:0000256" key="1">
    <source>
        <dbReference type="ARBA" id="ARBA00000085"/>
    </source>
</evidence>
<dbReference type="InterPro" id="IPR005467">
    <property type="entry name" value="His_kinase_dom"/>
</dbReference>
<dbReference type="EMBL" id="BHXQ01000001">
    <property type="protein sequence ID" value="GCC49853.1"/>
    <property type="molecule type" value="Genomic_DNA"/>
</dbReference>
<dbReference type="InterPro" id="IPR003594">
    <property type="entry name" value="HATPase_dom"/>
</dbReference>
<dbReference type="InterPro" id="IPR036890">
    <property type="entry name" value="HATPase_C_sf"/>
</dbReference>
<keyword evidence="6" id="KW-0418">Kinase</keyword>
<proteinExistence type="predicted"/>
<evidence type="ECO:0000256" key="4">
    <source>
        <dbReference type="ARBA" id="ARBA00022679"/>
    </source>
</evidence>
<protein>
    <recommendedName>
        <fullName evidence="2">histidine kinase</fullName>
        <ecNumber evidence="2">2.7.13.3</ecNumber>
    </recommendedName>
</protein>
<keyword evidence="8" id="KW-0902">Two-component regulatory system</keyword>
<dbReference type="NCBIfam" id="TIGR00229">
    <property type="entry name" value="sensory_box"/>
    <property type="match status" value="1"/>
</dbReference>
<dbReference type="SUPFAM" id="SSF47384">
    <property type="entry name" value="Homodimeric domain of signal transducing histidine kinase"/>
    <property type="match status" value="1"/>
</dbReference>
<keyword evidence="12" id="KW-1185">Reference proteome</keyword>
<dbReference type="GO" id="GO:0005524">
    <property type="term" value="F:ATP binding"/>
    <property type="evidence" value="ECO:0007669"/>
    <property type="project" value="UniProtKB-KW"/>
</dbReference>